<dbReference type="PANTHER" id="PTHR33116:SF86">
    <property type="entry name" value="REVERSE TRANSCRIPTASE DOMAIN-CONTAINING PROTEIN"/>
    <property type="match status" value="1"/>
</dbReference>
<reference evidence="1 2" key="1">
    <citation type="journal article" date="2021" name="Plant Biotechnol. J.">
        <title>Multi-omics assisted identification of the key and species-specific regulatory components of drought-tolerant mechanisms in Gossypium stocksii.</title>
        <authorList>
            <person name="Yu D."/>
            <person name="Ke L."/>
            <person name="Zhang D."/>
            <person name="Wu Y."/>
            <person name="Sun Y."/>
            <person name="Mei J."/>
            <person name="Sun J."/>
            <person name="Sun Y."/>
        </authorList>
    </citation>
    <scope>NUCLEOTIDE SEQUENCE [LARGE SCALE GENOMIC DNA]</scope>
    <source>
        <strain evidence="2">cv. E1</strain>
        <tissue evidence="1">Leaf</tissue>
    </source>
</reference>
<dbReference type="PANTHER" id="PTHR33116">
    <property type="entry name" value="REVERSE TRANSCRIPTASE ZINC-BINDING DOMAIN-CONTAINING PROTEIN-RELATED-RELATED"/>
    <property type="match status" value="1"/>
</dbReference>
<gene>
    <name evidence="1" type="ORF">J1N35_045632</name>
</gene>
<protein>
    <submittedName>
        <fullName evidence="1">Uncharacterized protein</fullName>
    </submittedName>
</protein>
<dbReference type="OrthoDB" id="1000233at2759"/>
<keyword evidence="2" id="KW-1185">Reference proteome</keyword>
<accession>A0A9D3ZHJ9</accession>
<dbReference type="EMBL" id="JAIQCV010000013">
    <property type="protein sequence ID" value="KAH1033458.1"/>
    <property type="molecule type" value="Genomic_DNA"/>
</dbReference>
<name>A0A9D3ZHJ9_9ROSI</name>
<proteinExistence type="predicted"/>
<dbReference type="AlphaFoldDB" id="A0A9D3ZHJ9"/>
<evidence type="ECO:0000313" key="1">
    <source>
        <dbReference type="EMBL" id="KAH1033458.1"/>
    </source>
</evidence>
<dbReference type="Proteomes" id="UP000828251">
    <property type="component" value="Unassembled WGS sequence"/>
</dbReference>
<evidence type="ECO:0000313" key="2">
    <source>
        <dbReference type="Proteomes" id="UP000828251"/>
    </source>
</evidence>
<comment type="caution">
    <text evidence="1">The sequence shown here is derived from an EMBL/GenBank/DDBJ whole genome shotgun (WGS) entry which is preliminary data.</text>
</comment>
<organism evidence="1 2">
    <name type="scientific">Gossypium stocksii</name>
    <dbReference type="NCBI Taxonomy" id="47602"/>
    <lineage>
        <taxon>Eukaryota</taxon>
        <taxon>Viridiplantae</taxon>
        <taxon>Streptophyta</taxon>
        <taxon>Embryophyta</taxon>
        <taxon>Tracheophyta</taxon>
        <taxon>Spermatophyta</taxon>
        <taxon>Magnoliopsida</taxon>
        <taxon>eudicotyledons</taxon>
        <taxon>Gunneridae</taxon>
        <taxon>Pentapetalae</taxon>
        <taxon>rosids</taxon>
        <taxon>malvids</taxon>
        <taxon>Malvales</taxon>
        <taxon>Malvaceae</taxon>
        <taxon>Malvoideae</taxon>
        <taxon>Gossypium</taxon>
    </lineage>
</organism>
<sequence length="124" mass="14285">MKKNNIERLKNSNGYLGLPLPIGKKKSLAFQEINNRLSCRINSWTKRLLSFGGKEIFIKAILQSLPTYAMSVFLAPKGVIEDMKTNISRVWWSGKDRGRFWTMLSWKKLCHPKVLGFLSNPEEV</sequence>